<name>A0A292ZMP3_SPHSA</name>
<organism evidence="4 5">
    <name type="scientific">Sphingobium fuliginis (strain ATCC 27551)</name>
    <dbReference type="NCBI Taxonomy" id="336203"/>
    <lineage>
        <taxon>Bacteria</taxon>
        <taxon>Pseudomonadati</taxon>
        <taxon>Pseudomonadota</taxon>
        <taxon>Alphaproteobacteria</taxon>
        <taxon>Sphingomonadales</taxon>
        <taxon>Sphingomonadaceae</taxon>
        <taxon>Sphingobium</taxon>
    </lineage>
</organism>
<keyword evidence="2" id="KW-0233">DNA recombination</keyword>
<dbReference type="GO" id="GO:0003697">
    <property type="term" value="F:single-stranded DNA binding"/>
    <property type="evidence" value="ECO:0007669"/>
    <property type="project" value="InterPro"/>
</dbReference>
<proteinExistence type="predicted"/>
<evidence type="ECO:0000256" key="3">
    <source>
        <dbReference type="PIRNR" id="PIRNR002070"/>
    </source>
</evidence>
<dbReference type="InterPro" id="IPR012340">
    <property type="entry name" value="NA-bd_OB-fold"/>
</dbReference>
<keyword evidence="1 3" id="KW-0238">DNA-binding</keyword>
<dbReference type="GO" id="GO:0006310">
    <property type="term" value="P:DNA recombination"/>
    <property type="evidence" value="ECO:0007669"/>
    <property type="project" value="UniProtKB-KW"/>
</dbReference>
<dbReference type="AlphaFoldDB" id="A0A292ZMP3"/>
<dbReference type="Pfam" id="PF00436">
    <property type="entry name" value="SSB"/>
    <property type="match status" value="1"/>
</dbReference>
<dbReference type="PIRSF" id="PIRSF002070">
    <property type="entry name" value="SSB"/>
    <property type="match status" value="1"/>
</dbReference>
<dbReference type="SUPFAM" id="SSF50249">
    <property type="entry name" value="Nucleic acid-binding proteins"/>
    <property type="match status" value="1"/>
</dbReference>
<protein>
    <recommendedName>
        <fullName evidence="3">Single-stranded DNA-binding protein</fullName>
    </recommendedName>
</protein>
<evidence type="ECO:0000313" key="5">
    <source>
        <dbReference type="Proteomes" id="UP000221538"/>
    </source>
</evidence>
<dbReference type="CDD" id="cd04496">
    <property type="entry name" value="SSB_OBF"/>
    <property type="match status" value="1"/>
</dbReference>
<dbReference type="GO" id="GO:0006260">
    <property type="term" value="P:DNA replication"/>
    <property type="evidence" value="ECO:0007669"/>
    <property type="project" value="InterPro"/>
</dbReference>
<reference evidence="4 5" key="2">
    <citation type="journal article" date="2013" name="Environ. Sci. Technol.">
        <title>The 4-tert-butylphenol-utilizing bacterium Sphingobium fuliginis OMI can degrade bisphenols via phenolic ring hydroxylation and meta-cleavage pathway.</title>
        <authorList>
            <person name="Ogata Y."/>
            <person name="Goda S."/>
            <person name="Toyama T."/>
            <person name="Sei K."/>
            <person name="Ike M."/>
        </authorList>
    </citation>
    <scope>NUCLEOTIDE SEQUENCE [LARGE SCALE GENOMIC DNA]</scope>
    <source>
        <strain evidence="4 5">OMI</strain>
    </source>
</reference>
<dbReference type="InterPro" id="IPR000424">
    <property type="entry name" value="Primosome_PriB/ssb"/>
</dbReference>
<dbReference type="PROSITE" id="PS50935">
    <property type="entry name" value="SSB"/>
    <property type="match status" value="1"/>
</dbReference>
<accession>A0A292ZMP3</accession>
<dbReference type="EMBL" id="BEWI01000034">
    <property type="protein sequence ID" value="GAY24707.1"/>
    <property type="molecule type" value="Genomic_DNA"/>
</dbReference>
<sequence length="126" mass="14085">MNKVFLSGRITSDISRFGTDSKGGVSFSLVTSKPVIKDGQVQKGDNGYTETYDEFHTVKAFNGLGKSVANHKKKGDKLMVVGEIRYSRNERDGRTFYNTDIVAEEIEFFWPRTGGPRAAPSSSRRR</sequence>
<dbReference type="Proteomes" id="UP000221538">
    <property type="component" value="Unassembled WGS sequence"/>
</dbReference>
<dbReference type="RefSeq" id="WP_061939519.1">
    <property type="nucleotide sequence ID" value="NZ_BEWI01000034.1"/>
</dbReference>
<gene>
    <name evidence="4" type="ORF">SFOMI_5292</name>
</gene>
<reference evidence="4 5" key="1">
    <citation type="journal article" date="2013" name="Biodegradation">
        <title>Occurrence of 4-tert-butylphenol (4-t-BP) biodegradation in an aquatic sample caused by the presence of Spirodela polyrrhiza and isolation of a 4-t-BP-utilizing bacterium.</title>
        <authorList>
            <person name="Ogata Y."/>
            <person name="Toyama T."/>
            <person name="Yu N."/>
            <person name="Wang X."/>
            <person name="Sei K."/>
            <person name="Ike M."/>
        </authorList>
    </citation>
    <scope>NUCLEOTIDE SEQUENCE [LARGE SCALE GENOMIC DNA]</scope>
    <source>
        <strain evidence="4 5">OMI</strain>
    </source>
</reference>
<comment type="caution">
    <text evidence="4">The sequence shown here is derived from an EMBL/GenBank/DDBJ whole genome shotgun (WGS) entry which is preliminary data.</text>
</comment>
<dbReference type="Gene3D" id="2.40.50.140">
    <property type="entry name" value="Nucleic acid-binding proteins"/>
    <property type="match status" value="1"/>
</dbReference>
<evidence type="ECO:0000256" key="2">
    <source>
        <dbReference type="ARBA" id="ARBA00023172"/>
    </source>
</evidence>
<evidence type="ECO:0000313" key="4">
    <source>
        <dbReference type="EMBL" id="GAY24707.1"/>
    </source>
</evidence>
<evidence type="ECO:0000256" key="1">
    <source>
        <dbReference type="ARBA" id="ARBA00023125"/>
    </source>
</evidence>
<dbReference type="InterPro" id="IPR011344">
    <property type="entry name" value="ssDNA-bd"/>
</dbReference>